<accession>A0A6J6GED6</accession>
<dbReference type="PANTHER" id="PTHR39087">
    <property type="entry name" value="UPF0104 MEMBRANE PROTEIN MJ1595"/>
    <property type="match status" value="1"/>
</dbReference>
<dbReference type="AlphaFoldDB" id="A0A6J6GED6"/>
<keyword evidence="3 6" id="KW-0812">Transmembrane</keyword>
<gene>
    <name evidence="7" type="ORF">UFOPK1835_00291</name>
</gene>
<dbReference type="Pfam" id="PF03706">
    <property type="entry name" value="LPG_synthase_TM"/>
    <property type="match status" value="1"/>
</dbReference>
<evidence type="ECO:0000256" key="6">
    <source>
        <dbReference type="SAM" id="Phobius"/>
    </source>
</evidence>
<dbReference type="EMBL" id="CAEZUP010000007">
    <property type="protein sequence ID" value="CAB4599537.1"/>
    <property type="molecule type" value="Genomic_DNA"/>
</dbReference>
<evidence type="ECO:0000256" key="2">
    <source>
        <dbReference type="ARBA" id="ARBA00022475"/>
    </source>
</evidence>
<keyword evidence="2" id="KW-1003">Cell membrane</keyword>
<dbReference type="InterPro" id="IPR022791">
    <property type="entry name" value="L-PG_synthase/AglD"/>
</dbReference>
<evidence type="ECO:0000313" key="7">
    <source>
        <dbReference type="EMBL" id="CAB4599537.1"/>
    </source>
</evidence>
<feature type="transmembrane region" description="Helical" evidence="6">
    <location>
        <begin position="300"/>
        <end position="317"/>
    </location>
</feature>
<comment type="subcellular location">
    <subcellularLocation>
        <location evidence="1">Cell membrane</location>
        <topology evidence="1">Multi-pass membrane protein</topology>
    </subcellularLocation>
</comment>
<keyword evidence="4 6" id="KW-1133">Transmembrane helix</keyword>
<protein>
    <submittedName>
        <fullName evidence="7">Unannotated protein</fullName>
    </submittedName>
</protein>
<sequence>MGRLLFLAIAAFALYGLAPQLLDMWDAVPRLRRVSAFWFGVMLVLEAGSYACTWALTRVALPQVSWFVAGTSQLVSNAVSKTVPGGAAVGAATGFRMLSVSGVEKGSAGAALTANAIISNGVLFCLPMVALLLSIVGAPVPNGLDRVAWGGAILFILLFGLGFILVRYDRPIRIFGRFIERTFGAIYHRIHRADPPTADSIMHQRDEMVGGLGARWKRALAASVGNWLLDYFALVAALMAVGVRPRFSLVLLAYGAAALLGMIPLTPGGIGFVEAGLTAMLVIAGVPGEDALLATLAYRVVSYWLPLPAGLVAHLLFRRRYGTAYAALATGG</sequence>
<reference evidence="7" key="1">
    <citation type="submission" date="2020-05" db="EMBL/GenBank/DDBJ databases">
        <authorList>
            <person name="Chiriac C."/>
            <person name="Salcher M."/>
            <person name="Ghai R."/>
            <person name="Kavagutti S V."/>
        </authorList>
    </citation>
    <scope>NUCLEOTIDE SEQUENCE</scope>
</reference>
<evidence type="ECO:0000256" key="4">
    <source>
        <dbReference type="ARBA" id="ARBA00022989"/>
    </source>
</evidence>
<name>A0A6J6GED6_9ZZZZ</name>
<evidence type="ECO:0000256" key="3">
    <source>
        <dbReference type="ARBA" id="ARBA00022692"/>
    </source>
</evidence>
<evidence type="ECO:0000256" key="1">
    <source>
        <dbReference type="ARBA" id="ARBA00004651"/>
    </source>
</evidence>
<proteinExistence type="predicted"/>
<dbReference type="GO" id="GO:0005886">
    <property type="term" value="C:plasma membrane"/>
    <property type="evidence" value="ECO:0007669"/>
    <property type="project" value="UniProtKB-SubCell"/>
</dbReference>
<feature type="transmembrane region" description="Helical" evidence="6">
    <location>
        <begin position="147"/>
        <end position="168"/>
    </location>
</feature>
<keyword evidence="5 6" id="KW-0472">Membrane</keyword>
<feature type="transmembrane region" description="Helical" evidence="6">
    <location>
        <begin position="121"/>
        <end position="141"/>
    </location>
</feature>
<dbReference type="PANTHER" id="PTHR39087:SF2">
    <property type="entry name" value="UPF0104 MEMBRANE PROTEIN MJ1595"/>
    <property type="match status" value="1"/>
</dbReference>
<dbReference type="NCBIfam" id="TIGR00374">
    <property type="entry name" value="flippase-like domain"/>
    <property type="match status" value="1"/>
</dbReference>
<evidence type="ECO:0000256" key="5">
    <source>
        <dbReference type="ARBA" id="ARBA00023136"/>
    </source>
</evidence>
<feature type="transmembrane region" description="Helical" evidence="6">
    <location>
        <begin position="247"/>
        <end position="263"/>
    </location>
</feature>
<organism evidence="7">
    <name type="scientific">freshwater metagenome</name>
    <dbReference type="NCBI Taxonomy" id="449393"/>
    <lineage>
        <taxon>unclassified sequences</taxon>
        <taxon>metagenomes</taxon>
        <taxon>ecological metagenomes</taxon>
    </lineage>
</organism>
<feature type="transmembrane region" description="Helical" evidence="6">
    <location>
        <begin position="35"/>
        <end position="56"/>
    </location>
</feature>